<sequence length="331" mass="35945">MVREGKPTNRLTLVMVLTMLLLCIGPLSVVSAQAGAVVEGVTIKLDGEIMKMTDPVRTQDGRIYVPVSRIAGLLGASVSWDKNSEEATIHTVLKEKIVFGIDVPVVYFNGGRYLMDAAPFMAEGRIYVPLRHAAELMHAKVNWNAEDGILDLVTVQPAITTEEYGIDEISKEIGGTNAELLKRNGLDAKAALQAGTKLKVVVPSVLDTPAKPYTEADLMLLAKITMVEAGYEPYEGQLGIANIILNRVKDSRFPDTIKGVIYSGKQFPPAHNGLLDKSKPNASSLRAAKDALNGKNNIKNAVYFFNPKVSKGEFWSSLDVVVTIAHHSFAK</sequence>
<reference evidence="3 4" key="1">
    <citation type="submission" date="2023-07" db="EMBL/GenBank/DDBJ databases">
        <title>Sorghum-associated microbial communities from plants grown in Nebraska, USA.</title>
        <authorList>
            <person name="Schachtman D."/>
        </authorList>
    </citation>
    <scope>NUCLEOTIDE SEQUENCE [LARGE SCALE GENOMIC DNA]</scope>
    <source>
        <strain evidence="3 4">CC482</strain>
    </source>
</reference>
<protein>
    <submittedName>
        <fullName evidence="3">Spore germination cell wall hydrolase CwlJ-like protein</fullName>
    </submittedName>
</protein>
<dbReference type="SUPFAM" id="SSF55383">
    <property type="entry name" value="Copper amine oxidase, domain N"/>
    <property type="match status" value="1"/>
</dbReference>
<dbReference type="Pfam" id="PF07486">
    <property type="entry name" value="Hydrolase_2"/>
    <property type="match status" value="1"/>
</dbReference>
<dbReference type="EMBL" id="JAUSSU010000009">
    <property type="protein sequence ID" value="MDQ0114852.1"/>
    <property type="molecule type" value="Genomic_DNA"/>
</dbReference>
<dbReference type="Gene3D" id="3.30.457.10">
    <property type="entry name" value="Copper amine oxidase-like, N-terminal domain"/>
    <property type="match status" value="1"/>
</dbReference>
<feature type="domain" description="Cell wall hydrolase SleB" evidence="1">
    <location>
        <begin position="232"/>
        <end position="330"/>
    </location>
</feature>
<comment type="caution">
    <text evidence="3">The sequence shown here is derived from an EMBL/GenBank/DDBJ whole genome shotgun (WGS) entry which is preliminary data.</text>
</comment>
<accession>A0ABT9U6H7</accession>
<evidence type="ECO:0000259" key="2">
    <source>
        <dbReference type="Pfam" id="PF07833"/>
    </source>
</evidence>
<feature type="domain" description="Copper amine oxidase-like N-terminal" evidence="2">
    <location>
        <begin position="45"/>
        <end position="147"/>
    </location>
</feature>
<keyword evidence="4" id="KW-1185">Reference proteome</keyword>
<proteinExistence type="predicted"/>
<dbReference type="InterPro" id="IPR012854">
    <property type="entry name" value="Cu_amine_oxidase-like_N"/>
</dbReference>
<dbReference type="InterPro" id="IPR042047">
    <property type="entry name" value="SleB_dom1"/>
</dbReference>
<dbReference type="Gene3D" id="1.10.10.2520">
    <property type="entry name" value="Cell wall hydrolase SleB, domain 1"/>
    <property type="match status" value="1"/>
</dbReference>
<dbReference type="Gene3D" id="6.20.240.60">
    <property type="match status" value="1"/>
</dbReference>
<evidence type="ECO:0000313" key="3">
    <source>
        <dbReference type="EMBL" id="MDQ0114852.1"/>
    </source>
</evidence>
<dbReference type="InterPro" id="IPR011105">
    <property type="entry name" value="Cell_wall_hydrolase_SleB"/>
</dbReference>
<organism evidence="3 4">
    <name type="scientific">Paenibacillus harenae</name>
    <dbReference type="NCBI Taxonomy" id="306543"/>
    <lineage>
        <taxon>Bacteria</taxon>
        <taxon>Bacillati</taxon>
        <taxon>Bacillota</taxon>
        <taxon>Bacilli</taxon>
        <taxon>Bacillales</taxon>
        <taxon>Paenibacillaceae</taxon>
        <taxon>Paenibacillus</taxon>
    </lineage>
</organism>
<evidence type="ECO:0000259" key="1">
    <source>
        <dbReference type="Pfam" id="PF07486"/>
    </source>
</evidence>
<name>A0ABT9U6H7_PAEHA</name>
<gene>
    <name evidence="3" type="ORF">J2T15_004309</name>
</gene>
<dbReference type="Pfam" id="PF07833">
    <property type="entry name" value="Cu_amine_oxidN1"/>
    <property type="match status" value="1"/>
</dbReference>
<dbReference type="Proteomes" id="UP001229346">
    <property type="component" value="Unassembled WGS sequence"/>
</dbReference>
<evidence type="ECO:0000313" key="4">
    <source>
        <dbReference type="Proteomes" id="UP001229346"/>
    </source>
</evidence>
<dbReference type="RefSeq" id="WP_307206244.1">
    <property type="nucleotide sequence ID" value="NZ_JAUSSU010000009.1"/>
</dbReference>
<dbReference type="InterPro" id="IPR036582">
    <property type="entry name" value="Mao_N_sf"/>
</dbReference>